<evidence type="ECO:0000256" key="2">
    <source>
        <dbReference type="SAM" id="Phobius"/>
    </source>
</evidence>
<feature type="transmembrane region" description="Helical" evidence="2">
    <location>
        <begin position="86"/>
        <end position="105"/>
    </location>
</feature>
<sequence length="151" mass="16246">MKKLLILTFLFAFAFNAVGFAAVSGGKPKMSAPKAPSTQQAAPSTNSGYKPSAPANSYNEKAPAAAAKPAQQNVQQPSSGGFLRNMALLGGGMMLGSMLGNMFGFGGMFSEMIGLLFNVMLFAGVFMAGRYLWNKYKKSKEEDQYKNRYKN</sequence>
<feature type="compositionally biased region" description="Low complexity" evidence="1">
    <location>
        <begin position="61"/>
        <end position="72"/>
    </location>
</feature>
<feature type="signal peptide" evidence="3">
    <location>
        <begin position="1"/>
        <end position="21"/>
    </location>
</feature>
<dbReference type="OrthoDB" id="1684289at2"/>
<organism evidence="4 5">
    <name type="scientific">Anaerospora hongkongensis</name>
    <dbReference type="NCBI Taxonomy" id="244830"/>
    <lineage>
        <taxon>Bacteria</taxon>
        <taxon>Bacillati</taxon>
        <taxon>Bacillota</taxon>
        <taxon>Negativicutes</taxon>
        <taxon>Selenomonadales</taxon>
        <taxon>Sporomusaceae</taxon>
        <taxon>Anaerospora</taxon>
    </lineage>
</organism>
<reference evidence="4 5" key="1">
    <citation type="submission" date="2019-03" db="EMBL/GenBank/DDBJ databases">
        <title>Genomic Encyclopedia of Type Strains, Phase IV (KMG-IV): sequencing the most valuable type-strain genomes for metagenomic binning, comparative biology and taxonomic classification.</title>
        <authorList>
            <person name="Goeker M."/>
        </authorList>
    </citation>
    <scope>NUCLEOTIDE SEQUENCE [LARGE SCALE GENOMIC DNA]</scope>
    <source>
        <strain evidence="4 5">DSM 15969</strain>
    </source>
</reference>
<accession>A0A4R1Q3G3</accession>
<feature type="compositionally biased region" description="Polar residues" evidence="1">
    <location>
        <begin position="36"/>
        <end position="59"/>
    </location>
</feature>
<comment type="caution">
    <text evidence="4">The sequence shown here is derived from an EMBL/GenBank/DDBJ whole genome shotgun (WGS) entry which is preliminary data.</text>
</comment>
<gene>
    <name evidence="4" type="ORF">EV210_10314</name>
</gene>
<feature type="chain" id="PRO_5020542042" description="Preprotein translocase subunit Tim44" evidence="3">
    <location>
        <begin position="22"/>
        <end position="151"/>
    </location>
</feature>
<keyword evidence="3" id="KW-0732">Signal</keyword>
<feature type="region of interest" description="Disordered" evidence="1">
    <location>
        <begin position="29"/>
        <end position="78"/>
    </location>
</feature>
<evidence type="ECO:0008006" key="6">
    <source>
        <dbReference type="Google" id="ProtNLM"/>
    </source>
</evidence>
<keyword evidence="2" id="KW-1133">Transmembrane helix</keyword>
<proteinExistence type="predicted"/>
<feature type="transmembrane region" description="Helical" evidence="2">
    <location>
        <begin position="112"/>
        <end position="133"/>
    </location>
</feature>
<keyword evidence="2" id="KW-0472">Membrane</keyword>
<dbReference type="EMBL" id="SLUI01000003">
    <property type="protein sequence ID" value="TCL38542.1"/>
    <property type="molecule type" value="Genomic_DNA"/>
</dbReference>
<dbReference type="Proteomes" id="UP000295063">
    <property type="component" value="Unassembled WGS sequence"/>
</dbReference>
<evidence type="ECO:0000256" key="3">
    <source>
        <dbReference type="SAM" id="SignalP"/>
    </source>
</evidence>
<evidence type="ECO:0000313" key="4">
    <source>
        <dbReference type="EMBL" id="TCL38542.1"/>
    </source>
</evidence>
<evidence type="ECO:0000256" key="1">
    <source>
        <dbReference type="SAM" id="MobiDB-lite"/>
    </source>
</evidence>
<dbReference type="RefSeq" id="WP_132076448.1">
    <property type="nucleotide sequence ID" value="NZ_DAIMLW010000185.1"/>
</dbReference>
<protein>
    <recommendedName>
        <fullName evidence="6">Preprotein translocase subunit Tim44</fullName>
    </recommendedName>
</protein>
<dbReference type="AlphaFoldDB" id="A0A4R1Q3G3"/>
<name>A0A4R1Q3G3_9FIRM</name>
<keyword evidence="2" id="KW-0812">Transmembrane</keyword>
<keyword evidence="5" id="KW-1185">Reference proteome</keyword>
<evidence type="ECO:0000313" key="5">
    <source>
        <dbReference type="Proteomes" id="UP000295063"/>
    </source>
</evidence>